<dbReference type="EnsemblMetazoa" id="ADAC009503-RA">
    <property type="protein sequence ID" value="ADAC009503-PA"/>
    <property type="gene ID" value="ADAC009503"/>
</dbReference>
<dbReference type="OMA" id="YSLEESW"/>
<reference evidence="2 4" key="1">
    <citation type="journal article" date="2010" name="BMC Genomics">
        <title>Combination of measures distinguishes pre-miRNAs from other stem-loops in the genome of the newly sequenced Anopheles darlingi.</title>
        <authorList>
            <person name="Mendes N.D."/>
            <person name="Freitas A.T."/>
            <person name="Vasconcelos A.T."/>
            <person name="Sagot M.F."/>
        </authorList>
    </citation>
    <scope>NUCLEOTIDE SEQUENCE</scope>
</reference>
<sequence>MESNFGNPFLFLTDLAWKIRVALPALILVGSMVFDFRWEIEINITTERIPLQDGEPRRGDAGEDGGAGRRRAGALAIGHFVAHDHEDGDDIEDDEDDDDVYTDDDDDYEDEQDLYDDLFSSTFGDDDDMDDDDDDGEDEDADGVIDDDDHEQNGGGAGPGVNGTIQISRYAFVNIHNVRR</sequence>
<dbReference type="HOGENOM" id="CLU_1497454_0_0_1"/>
<dbReference type="AlphaFoldDB" id="W5J3J9"/>
<feature type="compositionally biased region" description="Acidic residues" evidence="1">
    <location>
        <begin position="87"/>
        <end position="116"/>
    </location>
</feature>
<dbReference type="eggNOG" id="ENOG502T6XA">
    <property type="taxonomic scope" value="Eukaryota"/>
</dbReference>
<name>W5J3J9_ANODA</name>
<feature type="compositionally biased region" description="Acidic residues" evidence="1">
    <location>
        <begin position="124"/>
        <end position="150"/>
    </location>
</feature>
<evidence type="ECO:0000313" key="3">
    <source>
        <dbReference type="EnsemblMetazoa" id="ADAC009503-PA"/>
    </source>
</evidence>
<dbReference type="STRING" id="43151.W5J3J9"/>
<reference evidence="2" key="2">
    <citation type="submission" date="2010-05" db="EMBL/GenBank/DDBJ databases">
        <authorList>
            <person name="Almeida L.G."/>
            <person name="Nicolas M.F."/>
            <person name="Souza R.C."/>
            <person name="Vasconcelos A.T.R."/>
        </authorList>
    </citation>
    <scope>NUCLEOTIDE SEQUENCE</scope>
</reference>
<reference evidence="3" key="4">
    <citation type="submission" date="2015-06" db="UniProtKB">
        <authorList>
            <consortium name="EnsemblMetazoa"/>
        </authorList>
    </citation>
    <scope>IDENTIFICATION</scope>
</reference>
<evidence type="ECO:0000313" key="4">
    <source>
        <dbReference type="Proteomes" id="UP000000673"/>
    </source>
</evidence>
<reference evidence="2" key="3">
    <citation type="journal article" date="2013" name="Nucleic Acids Res.">
        <title>The genome of Anopheles darlingi, the main neotropical malaria vector.</title>
        <authorList>
            <person name="Marinotti O."/>
            <person name="Cerqueira G.C."/>
            <person name="de Almeida L.G."/>
            <person name="Ferro M.I."/>
            <person name="Loreto E.L."/>
            <person name="Zaha A."/>
            <person name="Teixeira S.M."/>
            <person name="Wespiser A.R."/>
            <person name="Almeida E Silva A."/>
            <person name="Schlindwein A.D."/>
            <person name="Pacheco A.C."/>
            <person name="Silva A.L."/>
            <person name="Graveley B.R."/>
            <person name="Walenz B.P."/>
            <person name="Lima Bde A."/>
            <person name="Ribeiro C.A."/>
            <person name="Nunes-Silva C.G."/>
            <person name="de Carvalho C.R."/>
            <person name="Soares C.M."/>
            <person name="de Menezes C.B."/>
            <person name="Matiolli C."/>
            <person name="Caffrey D."/>
            <person name="Araujo D.A."/>
            <person name="de Oliveira D.M."/>
            <person name="Golenbock D."/>
            <person name="Grisard E.C."/>
            <person name="Fantinatti-Garboggini F."/>
            <person name="de Carvalho F.M."/>
            <person name="Barcellos F.G."/>
            <person name="Prosdocimi F."/>
            <person name="May G."/>
            <person name="Azevedo Junior G.M."/>
            <person name="Guimaraes G.M."/>
            <person name="Goldman G.H."/>
            <person name="Padilha I.Q."/>
            <person name="Batista Jda S."/>
            <person name="Ferro J.A."/>
            <person name="Ribeiro J.M."/>
            <person name="Fietto J.L."/>
            <person name="Dabbas K.M."/>
            <person name="Cerdeira L."/>
            <person name="Agnez-Lima L.F."/>
            <person name="Brocchi M."/>
            <person name="de Carvalho M.O."/>
            <person name="Teixeira Mde M."/>
            <person name="Diniz Maia Mde M."/>
            <person name="Goldman M.H."/>
            <person name="Cruz Schneider M.P."/>
            <person name="Felipe M.S."/>
            <person name="Hungria M."/>
            <person name="Nicolas M.F."/>
            <person name="Pereira M."/>
            <person name="Montes M.A."/>
            <person name="Cantao M.E."/>
            <person name="Vincentz M."/>
            <person name="Rafael M.S."/>
            <person name="Silverman N."/>
            <person name="Stoco P.H."/>
            <person name="Souza R.C."/>
            <person name="Vicentini R."/>
            <person name="Gazzinelli R.T."/>
            <person name="Neves Rde O."/>
            <person name="Silva R."/>
            <person name="Astolfi-Filho S."/>
            <person name="Maciel T.E."/>
            <person name="Urmenyi T.P."/>
            <person name="Tadei W.P."/>
            <person name="Camargo E.P."/>
            <person name="de Vasconcelos A.T."/>
        </authorList>
    </citation>
    <scope>NUCLEOTIDE SEQUENCE</scope>
</reference>
<evidence type="ECO:0000256" key="1">
    <source>
        <dbReference type="SAM" id="MobiDB-lite"/>
    </source>
</evidence>
<gene>
    <name evidence="2" type="ORF">AND_009503</name>
</gene>
<proteinExistence type="predicted"/>
<dbReference type="VEuPathDB" id="VectorBase:ADAC009503"/>
<feature type="region of interest" description="Disordered" evidence="1">
    <location>
        <begin position="82"/>
        <end position="165"/>
    </location>
</feature>
<evidence type="ECO:0000313" key="2">
    <source>
        <dbReference type="EMBL" id="ETN58927.1"/>
    </source>
</evidence>
<keyword evidence="4" id="KW-1185">Reference proteome</keyword>
<organism evidence="2">
    <name type="scientific">Anopheles darlingi</name>
    <name type="common">Mosquito</name>
    <dbReference type="NCBI Taxonomy" id="43151"/>
    <lineage>
        <taxon>Eukaryota</taxon>
        <taxon>Metazoa</taxon>
        <taxon>Ecdysozoa</taxon>
        <taxon>Arthropoda</taxon>
        <taxon>Hexapoda</taxon>
        <taxon>Insecta</taxon>
        <taxon>Pterygota</taxon>
        <taxon>Neoptera</taxon>
        <taxon>Endopterygota</taxon>
        <taxon>Diptera</taxon>
        <taxon>Nematocera</taxon>
        <taxon>Culicoidea</taxon>
        <taxon>Culicidae</taxon>
        <taxon>Anophelinae</taxon>
        <taxon>Anopheles</taxon>
    </lineage>
</organism>
<accession>W5J3J9</accession>
<dbReference type="EMBL" id="ADMH02002110">
    <property type="protein sequence ID" value="ETN58927.1"/>
    <property type="molecule type" value="Genomic_DNA"/>
</dbReference>
<protein>
    <submittedName>
        <fullName evidence="2 3">Uncharacterized protein</fullName>
    </submittedName>
</protein>
<dbReference type="Proteomes" id="UP000000673">
    <property type="component" value="Unassembled WGS sequence"/>
</dbReference>